<evidence type="ECO:0000313" key="1">
    <source>
        <dbReference type="EMBL" id="RRT61773.1"/>
    </source>
</evidence>
<gene>
    <name evidence="1" type="ORF">B296_00013284</name>
</gene>
<comment type="caution">
    <text evidence="1">The sequence shown here is derived from an EMBL/GenBank/DDBJ whole genome shotgun (WGS) entry which is preliminary data.</text>
</comment>
<reference evidence="1 2" key="1">
    <citation type="journal article" date="2014" name="Agronomy (Basel)">
        <title>A Draft Genome Sequence for Ensete ventricosum, the Drought-Tolerant Tree Against Hunger.</title>
        <authorList>
            <person name="Harrison J."/>
            <person name="Moore K.A."/>
            <person name="Paszkiewicz K."/>
            <person name="Jones T."/>
            <person name="Grant M."/>
            <person name="Ambacheew D."/>
            <person name="Muzemil S."/>
            <person name="Studholme D.J."/>
        </authorList>
    </citation>
    <scope>NUCLEOTIDE SEQUENCE [LARGE SCALE GENOMIC DNA]</scope>
</reference>
<organism evidence="1 2">
    <name type="scientific">Ensete ventricosum</name>
    <name type="common">Abyssinian banana</name>
    <name type="synonym">Musa ensete</name>
    <dbReference type="NCBI Taxonomy" id="4639"/>
    <lineage>
        <taxon>Eukaryota</taxon>
        <taxon>Viridiplantae</taxon>
        <taxon>Streptophyta</taxon>
        <taxon>Embryophyta</taxon>
        <taxon>Tracheophyta</taxon>
        <taxon>Spermatophyta</taxon>
        <taxon>Magnoliopsida</taxon>
        <taxon>Liliopsida</taxon>
        <taxon>Zingiberales</taxon>
        <taxon>Musaceae</taxon>
        <taxon>Ensete</taxon>
    </lineage>
</organism>
<dbReference type="EMBL" id="AMZH03007253">
    <property type="protein sequence ID" value="RRT61773.1"/>
    <property type="molecule type" value="Genomic_DNA"/>
</dbReference>
<sequence length="68" mass="6846">MVRTLLPLGTNSCRAFILSAILSLRSSMLCGSVACPRLALTLGLGGAVTPQADAEAAAVPVLVPCPIP</sequence>
<name>A0A444FQF1_ENSVE</name>
<evidence type="ECO:0000313" key="2">
    <source>
        <dbReference type="Proteomes" id="UP000287651"/>
    </source>
</evidence>
<dbReference type="Proteomes" id="UP000287651">
    <property type="component" value="Unassembled WGS sequence"/>
</dbReference>
<protein>
    <submittedName>
        <fullName evidence="1">Uncharacterized protein</fullName>
    </submittedName>
</protein>
<accession>A0A444FQF1</accession>
<dbReference type="AlphaFoldDB" id="A0A444FQF1"/>
<proteinExistence type="predicted"/>